<gene>
    <name evidence="1" type="ORF">Fuma_06291</name>
</gene>
<dbReference type="EMBL" id="CP017641">
    <property type="protein sequence ID" value="APZ96618.1"/>
    <property type="molecule type" value="Genomic_DNA"/>
</dbReference>
<organism evidence="1 2">
    <name type="scientific">Fuerstiella marisgermanici</name>
    <dbReference type="NCBI Taxonomy" id="1891926"/>
    <lineage>
        <taxon>Bacteria</taxon>
        <taxon>Pseudomonadati</taxon>
        <taxon>Planctomycetota</taxon>
        <taxon>Planctomycetia</taxon>
        <taxon>Planctomycetales</taxon>
        <taxon>Planctomycetaceae</taxon>
        <taxon>Fuerstiella</taxon>
    </lineage>
</organism>
<sequence>MDFNKLKTATDGVESIPIVSAESIVVAESEEQLISFARDAVSQCNWVVGECASKWTTKYARGRTDGDFGQMVGLSGDQIYQRRRVWEAFGTTHDNYNNLKWSFFYVALNWEDATKCLNWADENEATVAEMRAWRRAQNGEDLYAEPDEHYSEWAAPLVMDTSDMPLSTVQDPAGFVPAGQGPRAGVAYEGGATETMAAAARESGEYAPFRSGAAAPAPGEQSAEIAVLERPDPTPDQVWKRTVSMLERINKSLDSGVMKTFEQQPEKVQQRLLAAFGEIQDKLGELA</sequence>
<evidence type="ECO:0000313" key="2">
    <source>
        <dbReference type="Proteomes" id="UP000187735"/>
    </source>
</evidence>
<accession>A0A1P8WRG2</accession>
<dbReference type="RefSeq" id="WP_077027608.1">
    <property type="nucleotide sequence ID" value="NZ_CP017641.1"/>
</dbReference>
<dbReference type="KEGG" id="fmr:Fuma_06291"/>
<protein>
    <submittedName>
        <fullName evidence="1">Uncharacterized protein</fullName>
    </submittedName>
</protein>
<dbReference type="OrthoDB" id="264328at2"/>
<proteinExistence type="predicted"/>
<reference evidence="1 2" key="1">
    <citation type="journal article" date="2016" name="Front. Microbiol.">
        <title>Fuerstia marisgermanicae gen. nov., sp. nov., an Unusual Member of the Phylum Planctomycetes from the German Wadden Sea.</title>
        <authorList>
            <person name="Kohn T."/>
            <person name="Heuer A."/>
            <person name="Jogler M."/>
            <person name="Vollmers J."/>
            <person name="Boedeker C."/>
            <person name="Bunk B."/>
            <person name="Rast P."/>
            <person name="Borchert D."/>
            <person name="Glockner I."/>
            <person name="Freese H.M."/>
            <person name="Klenk H.P."/>
            <person name="Overmann J."/>
            <person name="Kaster A.K."/>
            <person name="Rohde M."/>
            <person name="Wiegand S."/>
            <person name="Jogler C."/>
        </authorList>
    </citation>
    <scope>NUCLEOTIDE SEQUENCE [LARGE SCALE GENOMIC DNA]</scope>
    <source>
        <strain evidence="1 2">NH11</strain>
    </source>
</reference>
<keyword evidence="2" id="KW-1185">Reference proteome</keyword>
<dbReference type="AlphaFoldDB" id="A0A1P8WRG2"/>
<evidence type="ECO:0000313" key="1">
    <source>
        <dbReference type="EMBL" id="APZ96618.1"/>
    </source>
</evidence>
<name>A0A1P8WRG2_9PLAN</name>
<dbReference type="Proteomes" id="UP000187735">
    <property type="component" value="Chromosome"/>
</dbReference>